<protein>
    <submittedName>
        <fullName evidence="2">Uncharacterized protein</fullName>
    </submittedName>
</protein>
<dbReference type="Proteomes" id="UP001153269">
    <property type="component" value="Unassembled WGS sequence"/>
</dbReference>
<dbReference type="EMBL" id="CADEAL010003947">
    <property type="protein sequence ID" value="CAB1447437.1"/>
    <property type="molecule type" value="Genomic_DNA"/>
</dbReference>
<accession>A0A9N7VAW6</accession>
<dbReference type="AlphaFoldDB" id="A0A9N7VAW6"/>
<comment type="caution">
    <text evidence="2">The sequence shown here is derived from an EMBL/GenBank/DDBJ whole genome shotgun (WGS) entry which is preliminary data.</text>
</comment>
<evidence type="ECO:0000256" key="1">
    <source>
        <dbReference type="SAM" id="MobiDB-lite"/>
    </source>
</evidence>
<feature type="compositionally biased region" description="Basic residues" evidence="1">
    <location>
        <begin position="178"/>
        <end position="191"/>
    </location>
</feature>
<proteinExistence type="predicted"/>
<reference evidence="2" key="1">
    <citation type="submission" date="2020-03" db="EMBL/GenBank/DDBJ databases">
        <authorList>
            <person name="Weist P."/>
        </authorList>
    </citation>
    <scope>NUCLEOTIDE SEQUENCE</scope>
</reference>
<gene>
    <name evidence="2" type="ORF">PLEPLA_LOCUS35128</name>
</gene>
<name>A0A9N7VAW6_PLEPL</name>
<feature type="region of interest" description="Disordered" evidence="1">
    <location>
        <begin position="174"/>
        <end position="208"/>
    </location>
</feature>
<organism evidence="2 3">
    <name type="scientific">Pleuronectes platessa</name>
    <name type="common">European plaice</name>
    <dbReference type="NCBI Taxonomy" id="8262"/>
    <lineage>
        <taxon>Eukaryota</taxon>
        <taxon>Metazoa</taxon>
        <taxon>Chordata</taxon>
        <taxon>Craniata</taxon>
        <taxon>Vertebrata</taxon>
        <taxon>Euteleostomi</taxon>
        <taxon>Actinopterygii</taxon>
        <taxon>Neopterygii</taxon>
        <taxon>Teleostei</taxon>
        <taxon>Neoteleostei</taxon>
        <taxon>Acanthomorphata</taxon>
        <taxon>Carangaria</taxon>
        <taxon>Pleuronectiformes</taxon>
        <taxon>Pleuronectoidei</taxon>
        <taxon>Pleuronectidae</taxon>
        <taxon>Pleuronectes</taxon>
    </lineage>
</organism>
<feature type="region of interest" description="Disordered" evidence="1">
    <location>
        <begin position="123"/>
        <end position="143"/>
    </location>
</feature>
<evidence type="ECO:0000313" key="3">
    <source>
        <dbReference type="Proteomes" id="UP001153269"/>
    </source>
</evidence>
<evidence type="ECO:0000313" key="2">
    <source>
        <dbReference type="EMBL" id="CAB1447437.1"/>
    </source>
</evidence>
<keyword evidence="3" id="KW-1185">Reference proteome</keyword>
<sequence>MEEVTVIENRHTAEDIQVMTEQAQKLLTHKVVPVAEPTGGQSRASYPRVKLRSYFTSSVALSQSLLPSLPHLAPTLSALLSVCLAMVCPFGSISVHCSPCVCGDIHPRRRDVPLSPHIIPLSSPGGRAWRKRRGSAQPPCDPMSKTICASSADHNLRAAPTRLAFPIDIAAHAETSGKRGKPGRPLRRRGGAVRTGEAPSPADIQASRRKRLLKMTRRSIVRSLAAFQRDISKHRQNFTQQGPGN</sequence>